<protein>
    <submittedName>
        <fullName evidence="1">Uncharacterized protein</fullName>
    </submittedName>
</protein>
<evidence type="ECO:0000313" key="2">
    <source>
        <dbReference type="Proteomes" id="UP001597185"/>
    </source>
</evidence>
<reference evidence="1 2" key="1">
    <citation type="journal article" date="2019" name="Int. J. Syst. Evol. Microbiol.">
        <title>The Global Catalogue of Microorganisms (GCM) 10K type strain sequencing project: providing services to taxonomists for standard genome sequencing and annotation.</title>
        <authorList>
            <consortium name="The Broad Institute Genomics Platform"/>
            <consortium name="The Broad Institute Genome Sequencing Center for Infectious Disease"/>
            <person name="Wu L."/>
            <person name="Ma J."/>
        </authorList>
    </citation>
    <scope>NUCLEOTIDE SEQUENCE [LARGE SCALE GENOMIC DNA]</scope>
    <source>
        <strain evidence="1 2">CGMCC 1.12689</strain>
    </source>
</reference>
<organism evidence="1 2">
    <name type="scientific">Halorubrum laminariae</name>
    <dbReference type="NCBI Taxonomy" id="1433523"/>
    <lineage>
        <taxon>Archaea</taxon>
        <taxon>Methanobacteriati</taxon>
        <taxon>Methanobacteriota</taxon>
        <taxon>Stenosarchaea group</taxon>
        <taxon>Halobacteria</taxon>
        <taxon>Halobacteriales</taxon>
        <taxon>Haloferacaceae</taxon>
        <taxon>Halorubrum</taxon>
    </lineage>
</organism>
<comment type="caution">
    <text evidence="1">The sequence shown here is derived from an EMBL/GenBank/DDBJ whole genome shotgun (WGS) entry which is preliminary data.</text>
</comment>
<dbReference type="EMBL" id="JBHUDB010000002">
    <property type="protein sequence ID" value="MFD1570404.1"/>
    <property type="molecule type" value="Genomic_DNA"/>
</dbReference>
<sequence length="394" mass="43742">MVENHMKERTNAVVAAVEEQLPEHATITGGGLIAILHATTTEMEHEWSRAGIEMALTERKAGEEQNPHTADVPSVEDNTSTLTQIEKNSKNPEAAVVAIENSWKTHVRLTSLDFLVEPLVARQARYDVDTNTVLTDLGVVDADGHLDSEFRTQCVVMTLLHLYESIELSNLTEREFASFHLCARYRPQETARILSEVFGTDQSAGTVRKYNSRVRRKQDEAEATVRSLSNVKPTDEIPAVTASESSLMSDDQKRRISQLLQGVLATQSGATDETIEIGEGIQFHISPGIDMETLSINFYHETERLPEPITVDVDQTAGTELVSEGKNLTEFGNISEEHAETKADVIEAIKYGLEKADFYTPNNLDDLEFKSTEAYEGSGDHPSFVNFFTLIKLA</sequence>
<dbReference type="Proteomes" id="UP001597185">
    <property type="component" value="Unassembled WGS sequence"/>
</dbReference>
<name>A0ABD6BZ89_9EURY</name>
<gene>
    <name evidence="1" type="ORF">ACFR9T_07335</name>
</gene>
<dbReference type="RefSeq" id="WP_256418153.1">
    <property type="nucleotide sequence ID" value="NZ_JANHDL010000004.1"/>
</dbReference>
<dbReference type="AlphaFoldDB" id="A0ABD6BZ89"/>
<keyword evidence="2" id="KW-1185">Reference proteome</keyword>
<proteinExistence type="predicted"/>
<accession>A0ABD6BZ89</accession>
<evidence type="ECO:0000313" key="1">
    <source>
        <dbReference type="EMBL" id="MFD1570404.1"/>
    </source>
</evidence>